<dbReference type="SMART" id="SM00343">
    <property type="entry name" value="ZnF_C2HC"/>
    <property type="match status" value="1"/>
</dbReference>
<accession>A0ABQ5B5A1</accession>
<protein>
    <submittedName>
        <fullName evidence="4">Retrovirus-related pol polyprotein from transposon TNT 1-94</fullName>
    </submittedName>
</protein>
<keyword evidence="5" id="KW-1185">Reference proteome</keyword>
<evidence type="ECO:0000259" key="3">
    <source>
        <dbReference type="PROSITE" id="PS50158"/>
    </source>
</evidence>
<feature type="region of interest" description="Disordered" evidence="2">
    <location>
        <begin position="455"/>
        <end position="474"/>
    </location>
</feature>
<dbReference type="Gene3D" id="4.10.60.10">
    <property type="entry name" value="Zinc finger, CCHC-type"/>
    <property type="match status" value="1"/>
</dbReference>
<evidence type="ECO:0000256" key="2">
    <source>
        <dbReference type="SAM" id="MobiDB-lite"/>
    </source>
</evidence>
<keyword evidence="1" id="KW-0862">Zinc</keyword>
<dbReference type="PROSITE" id="PS50158">
    <property type="entry name" value="ZF_CCHC"/>
    <property type="match status" value="1"/>
</dbReference>
<proteinExistence type="predicted"/>
<dbReference type="Proteomes" id="UP001151760">
    <property type="component" value="Unassembled WGS sequence"/>
</dbReference>
<keyword evidence="1" id="KW-0479">Metal-binding</keyword>
<dbReference type="Pfam" id="PF22936">
    <property type="entry name" value="Pol_BBD"/>
    <property type="match status" value="1"/>
</dbReference>
<feature type="compositionally biased region" description="Low complexity" evidence="2">
    <location>
        <begin position="458"/>
        <end position="467"/>
    </location>
</feature>
<feature type="compositionally biased region" description="Polar residues" evidence="2">
    <location>
        <begin position="306"/>
        <end position="320"/>
    </location>
</feature>
<dbReference type="Pfam" id="PF14223">
    <property type="entry name" value="Retrotran_gag_2"/>
    <property type="match status" value="1"/>
</dbReference>
<reference evidence="4" key="1">
    <citation type="journal article" date="2022" name="Int. J. Mol. Sci.">
        <title>Draft Genome of Tanacetum Coccineum: Genomic Comparison of Closely Related Tanacetum-Family Plants.</title>
        <authorList>
            <person name="Yamashiro T."/>
            <person name="Shiraishi A."/>
            <person name="Nakayama K."/>
            <person name="Satake H."/>
        </authorList>
    </citation>
    <scope>NUCLEOTIDE SEQUENCE</scope>
</reference>
<dbReference type="EMBL" id="BQNB010012907">
    <property type="protein sequence ID" value="GJT09439.1"/>
    <property type="molecule type" value="Genomic_DNA"/>
</dbReference>
<feature type="domain" description="CCHC-type" evidence="3">
    <location>
        <begin position="1241"/>
        <end position="1256"/>
    </location>
</feature>
<keyword evidence="1" id="KW-0863">Zinc-finger</keyword>
<name>A0ABQ5B5A1_9ASTR</name>
<gene>
    <name evidence="4" type="ORF">Tco_0856481</name>
</gene>
<sequence>MNTTQAQQKALDDALVVPVDRLEFGKCNMRLKTDIKPKEATFQVVLDDLALTLFYRAFLITADVSAIYMQEFWATVSVHRAFATVINKCLSGKETGMDKIRLSRAQILWGMFHKKNIDYVYLLWEDLLFQIEYKDAKKTNKMSYPRFTKIIIDYFMSKDPSISRRNKMFWHTARDDTLFTSMRCISRHEDTQVYGTILPTELTNQAMLESKAYQTYYAFASGEKAPKPKYIRKKADSDTSPKKKPVQATKGTRLKSKAKVAKPDKKKQPAKKTKAKGLAVLSEVALTEAEQIKLATKRSKKDFHVSQASGSGDGVDTQSKVLDEQQQKTFGTDEGTDSEDEDDNDDDGNNNDDGDNDDDGESDDHDDDSDDERTESDRDEIPGPNLTKVDQTEHEEEDVDDRVHTPSDYELTDDEKLDDEETMDDEEYDEVIKELYGDVNVNLGNEDTEMTYADQEVSEQQNVSQESGFEQEEEDAHVTLTLVLDAQKADEPVQSSSVSSDFTSKLLNLENPSLVDNDIASLMETLARHATAIPKITSGFTTTIPPPPPFFNPFQQQQIPTSTTTTSINPIVTLPEIPNFAFVFKFDQRMKEAVDVVVQLQTNKLREEAQVENQEFLNQVDSTMKAIIKDQVKAQVSKIMPKIDKYITESLGAEVLVRSTNQPQMSYAVAASLSEFELKKILIEKIETNKSIDRSDIQKNLYNALVESYNNGNDIITSYGDVVILKRIRDDQDKDEDPSVGSDRGTKRRKSVDFRPPQTWISQVARAKEPPTSFDEFNDTSSDFSAFVMNRHKIPNLTQEHLVGPAFNLLKGTCKNITELEYHLEECSKATSERLNWHNPKNKPYPFYLKKTLPLIQDHRGRQIIPKDYFINKDLEYLKGGELSRRYSTSVTKTKAATYDLKWIEDLVQELWSPVQFKRKRLMRTDELHKFSDGTLYDVQTALYDIVAGIRMEYLPMRKWSNLDKRMARVMVQYIDKQLYQRSQNRRDLPRDIPLDSVVVLRYKKGVKVRIREECRLRWSSYWNKPNKVFPMMASARRGRVRFIAACLYSTDIHKDIMKAQISSIFYKQGCDAALETLPADMEAGEKVALMKKAYITLILCLGDRVLREVTKETIAAGIWTKLTSLYMTKSLANRLYLKKKLYTYYMSLCTKLGDHIDEFNKLILDLANIDIKIEDEDQALMLLTSFLSSYENFVETLLYGKESLTMEDVLVKLILVEQLKKAHSGGSSRFKSKGGTGKLKCFICHSEGHLKRDCPMKKSSGFVKKGKRDQDFDSSDDEGGSYHMTHKRDFLYKFKGFDGGLVQLGDNRTCTIKRTGIVKIQLHDGSSFILEDVRYIPWLRRSLISLGTLEKECYIVKMQMGRIKVIKGCRVMMTGIRKKNCVYTLEAKMITFGAQNHGGSKQVRFKQLGSKQVGFKKLGHKQVGFKQLGLVCNDDAALAQRRLKDKQLKEKTNTDCLVNEQEKVYLGIKVGANIMVTGVPGQEGAEGNVAENKKVKESMKANLGKLLKYNALSTRWSPIRGSSTRKRY</sequence>
<organism evidence="4 5">
    <name type="scientific">Tanacetum coccineum</name>
    <dbReference type="NCBI Taxonomy" id="301880"/>
    <lineage>
        <taxon>Eukaryota</taxon>
        <taxon>Viridiplantae</taxon>
        <taxon>Streptophyta</taxon>
        <taxon>Embryophyta</taxon>
        <taxon>Tracheophyta</taxon>
        <taxon>Spermatophyta</taxon>
        <taxon>Magnoliopsida</taxon>
        <taxon>eudicotyledons</taxon>
        <taxon>Gunneridae</taxon>
        <taxon>Pentapetalae</taxon>
        <taxon>asterids</taxon>
        <taxon>campanulids</taxon>
        <taxon>Asterales</taxon>
        <taxon>Asteraceae</taxon>
        <taxon>Asteroideae</taxon>
        <taxon>Anthemideae</taxon>
        <taxon>Anthemidinae</taxon>
        <taxon>Tanacetum</taxon>
    </lineage>
</organism>
<evidence type="ECO:0000313" key="5">
    <source>
        <dbReference type="Proteomes" id="UP001151760"/>
    </source>
</evidence>
<reference evidence="4" key="2">
    <citation type="submission" date="2022-01" db="EMBL/GenBank/DDBJ databases">
        <authorList>
            <person name="Yamashiro T."/>
            <person name="Shiraishi A."/>
            <person name="Satake H."/>
            <person name="Nakayama K."/>
        </authorList>
    </citation>
    <scope>NUCLEOTIDE SEQUENCE</scope>
</reference>
<dbReference type="InterPro" id="IPR036875">
    <property type="entry name" value="Znf_CCHC_sf"/>
</dbReference>
<comment type="caution">
    <text evidence="4">The sequence shown here is derived from an EMBL/GenBank/DDBJ whole genome shotgun (WGS) entry which is preliminary data.</text>
</comment>
<feature type="compositionally biased region" description="Acidic residues" evidence="2">
    <location>
        <begin position="334"/>
        <end position="374"/>
    </location>
</feature>
<feature type="region of interest" description="Disordered" evidence="2">
    <location>
        <begin position="732"/>
        <end position="753"/>
    </location>
</feature>
<dbReference type="InterPro" id="IPR001878">
    <property type="entry name" value="Znf_CCHC"/>
</dbReference>
<feature type="region of interest" description="Disordered" evidence="2">
    <location>
        <begin position="229"/>
        <end position="277"/>
    </location>
</feature>
<dbReference type="SUPFAM" id="SSF57756">
    <property type="entry name" value="Retrovirus zinc finger-like domains"/>
    <property type="match status" value="1"/>
</dbReference>
<evidence type="ECO:0000313" key="4">
    <source>
        <dbReference type="EMBL" id="GJT09439.1"/>
    </source>
</evidence>
<feature type="region of interest" description="Disordered" evidence="2">
    <location>
        <begin position="295"/>
        <end position="425"/>
    </location>
</feature>
<feature type="compositionally biased region" description="Acidic residues" evidence="2">
    <location>
        <begin position="410"/>
        <end position="425"/>
    </location>
</feature>
<evidence type="ECO:0000256" key="1">
    <source>
        <dbReference type="PROSITE-ProRule" id="PRU00047"/>
    </source>
</evidence>
<dbReference type="InterPro" id="IPR054722">
    <property type="entry name" value="PolX-like_BBD"/>
</dbReference>